<organism evidence="1 2">
    <name type="scientific">Brassica napus</name>
    <name type="common">Rape</name>
    <dbReference type="NCBI Taxonomy" id="3708"/>
    <lineage>
        <taxon>Eukaryota</taxon>
        <taxon>Viridiplantae</taxon>
        <taxon>Streptophyta</taxon>
        <taxon>Embryophyta</taxon>
        <taxon>Tracheophyta</taxon>
        <taxon>Spermatophyta</taxon>
        <taxon>Magnoliopsida</taxon>
        <taxon>eudicotyledons</taxon>
        <taxon>Gunneridae</taxon>
        <taxon>Pentapetalae</taxon>
        <taxon>rosids</taxon>
        <taxon>malvids</taxon>
        <taxon>Brassicales</taxon>
        <taxon>Brassicaceae</taxon>
        <taxon>Brassiceae</taxon>
        <taxon>Brassica</taxon>
    </lineage>
</organism>
<reference evidence="1 2" key="1">
    <citation type="journal article" date="2014" name="Science">
        <title>Plant genetics. Early allopolyploid evolution in the post-Neolithic Brassica napus oilseed genome.</title>
        <authorList>
            <person name="Chalhoub B."/>
            <person name="Denoeud F."/>
            <person name="Liu S."/>
            <person name="Parkin I.A."/>
            <person name="Tang H."/>
            <person name="Wang X."/>
            <person name="Chiquet J."/>
            <person name="Belcram H."/>
            <person name="Tong C."/>
            <person name="Samans B."/>
            <person name="Correa M."/>
            <person name="Da Silva C."/>
            <person name="Just J."/>
            <person name="Falentin C."/>
            <person name="Koh C.S."/>
            <person name="Le Clainche I."/>
            <person name="Bernard M."/>
            <person name="Bento P."/>
            <person name="Noel B."/>
            <person name="Labadie K."/>
            <person name="Alberti A."/>
            <person name="Charles M."/>
            <person name="Arnaud D."/>
            <person name="Guo H."/>
            <person name="Daviaud C."/>
            <person name="Alamery S."/>
            <person name="Jabbari K."/>
            <person name="Zhao M."/>
            <person name="Edger P.P."/>
            <person name="Chelaifa H."/>
            <person name="Tack D."/>
            <person name="Lassalle G."/>
            <person name="Mestiri I."/>
            <person name="Schnel N."/>
            <person name="Le Paslier M.C."/>
            <person name="Fan G."/>
            <person name="Renault V."/>
            <person name="Bayer P.E."/>
            <person name="Golicz A.A."/>
            <person name="Manoli S."/>
            <person name="Lee T.H."/>
            <person name="Thi V.H."/>
            <person name="Chalabi S."/>
            <person name="Hu Q."/>
            <person name="Fan C."/>
            <person name="Tollenaere R."/>
            <person name="Lu Y."/>
            <person name="Battail C."/>
            <person name="Shen J."/>
            <person name="Sidebottom C.H."/>
            <person name="Wang X."/>
            <person name="Canaguier A."/>
            <person name="Chauveau A."/>
            <person name="Berard A."/>
            <person name="Deniot G."/>
            <person name="Guan M."/>
            <person name="Liu Z."/>
            <person name="Sun F."/>
            <person name="Lim Y.P."/>
            <person name="Lyons E."/>
            <person name="Town C.D."/>
            <person name="Bancroft I."/>
            <person name="Wang X."/>
            <person name="Meng J."/>
            <person name="Ma J."/>
            <person name="Pires J.C."/>
            <person name="King G.J."/>
            <person name="Brunel D."/>
            <person name="Delourme R."/>
            <person name="Renard M."/>
            <person name="Aury J.M."/>
            <person name="Adams K.L."/>
            <person name="Batley J."/>
            <person name="Snowdon R.J."/>
            <person name="Tost J."/>
            <person name="Edwards D."/>
            <person name="Zhou Y."/>
            <person name="Hua W."/>
            <person name="Sharpe A.G."/>
            <person name="Paterson A.H."/>
            <person name="Guan C."/>
            <person name="Wincker P."/>
        </authorList>
    </citation>
    <scope>NUCLEOTIDE SEQUENCE [LARGE SCALE GENOMIC DNA]</scope>
    <source>
        <strain evidence="2">cv. Darmor-bzh</strain>
    </source>
</reference>
<dbReference type="EMBL" id="LK035030">
    <property type="protein sequence ID" value="CDY65981.1"/>
    <property type="molecule type" value="Genomic_DNA"/>
</dbReference>
<dbReference type="PaxDb" id="3708-A0A078JJJ5"/>
<gene>
    <name evidence="1" type="primary">BnaCnng49230D</name>
    <name evidence="1" type="ORF">GSBRNA2T00051119001</name>
</gene>
<name>A0A078JJJ5_BRANA</name>
<evidence type="ECO:0000313" key="1">
    <source>
        <dbReference type="EMBL" id="CDY65981.1"/>
    </source>
</evidence>
<proteinExistence type="predicted"/>
<dbReference type="Proteomes" id="UP000028999">
    <property type="component" value="Unassembled WGS sequence"/>
</dbReference>
<dbReference type="AlphaFoldDB" id="A0A078JJJ5"/>
<keyword evidence="2" id="KW-1185">Reference proteome</keyword>
<protein>
    <submittedName>
        <fullName evidence="1">BnaCnng49230D protein</fullName>
    </submittedName>
</protein>
<evidence type="ECO:0000313" key="2">
    <source>
        <dbReference type="Proteomes" id="UP000028999"/>
    </source>
</evidence>
<sequence>MRLQKRRNFWRPKNCTRSSSETTIVTQM</sequence>
<dbReference type="Gramene" id="CDY65981">
    <property type="protein sequence ID" value="CDY65981"/>
    <property type="gene ID" value="GSBRNA2T00051119001"/>
</dbReference>
<accession>A0A078JJJ5</accession>